<evidence type="ECO:0000313" key="2">
    <source>
        <dbReference type="Proteomes" id="UP000183046"/>
    </source>
</evidence>
<sequence>MQSFSSSKVSTLVRILLAGSEGKTASAAWVDADQDGRGGFGGLSRQERFELDCEYRAYLRKHLKERHWDALIARYTVEPADRAPAIKRLARIIATPAHSHFKSYAVLAWAIPQRAGVEGKRSTIVLREDIYDMARWDNNQGTSERTMRRWRGYIHEMLNETLDLAIAAAIHLLEGQELFEREVA</sequence>
<dbReference type="AlphaFoldDB" id="A0A1G5MVR9"/>
<proteinExistence type="predicted"/>
<dbReference type="RefSeq" id="WP_074583571.1">
    <property type="nucleotide sequence ID" value="NZ_FMWB01000003.1"/>
</dbReference>
<gene>
    <name evidence="1" type="ORF">SAMN05216279_103106</name>
</gene>
<organism evidence="1 2">
    <name type="scientific">Pseudomonas oryzihabitans</name>
    <dbReference type="NCBI Taxonomy" id="47885"/>
    <lineage>
        <taxon>Bacteria</taxon>
        <taxon>Pseudomonadati</taxon>
        <taxon>Pseudomonadota</taxon>
        <taxon>Gammaproteobacteria</taxon>
        <taxon>Pseudomonadales</taxon>
        <taxon>Pseudomonadaceae</taxon>
        <taxon>Pseudomonas</taxon>
    </lineage>
</organism>
<name>A0A1G5MVR9_9PSED</name>
<evidence type="ECO:0000313" key="1">
    <source>
        <dbReference type="EMBL" id="SCZ28708.1"/>
    </source>
</evidence>
<accession>A0A1G5MVR9</accession>
<dbReference type="Proteomes" id="UP000183046">
    <property type="component" value="Unassembled WGS sequence"/>
</dbReference>
<protein>
    <submittedName>
        <fullName evidence="1">Uncharacterized protein</fullName>
    </submittedName>
</protein>
<dbReference type="EMBL" id="FMWB01000003">
    <property type="protein sequence ID" value="SCZ28708.1"/>
    <property type="molecule type" value="Genomic_DNA"/>
</dbReference>
<comment type="caution">
    <text evidence="1">The sequence shown here is derived from an EMBL/GenBank/DDBJ whole genome shotgun (WGS) entry which is preliminary data.</text>
</comment>
<reference evidence="2" key="1">
    <citation type="submission" date="2016-10" db="EMBL/GenBank/DDBJ databases">
        <authorList>
            <person name="de Groot N.N."/>
        </authorList>
    </citation>
    <scope>NUCLEOTIDE SEQUENCE [LARGE SCALE GENOMIC DNA]</scope>
    <source>
        <strain evidence="2">DSM 15758</strain>
    </source>
</reference>
<dbReference type="OrthoDB" id="7005515at2"/>